<dbReference type="GO" id="GO:0016787">
    <property type="term" value="F:hydrolase activity"/>
    <property type="evidence" value="ECO:0007669"/>
    <property type="project" value="UniProtKB-KW"/>
</dbReference>
<feature type="domain" description="AB hydrolase-1" evidence="2">
    <location>
        <begin position="19"/>
        <end position="246"/>
    </location>
</feature>
<gene>
    <name evidence="3" type="ORF">CWE21_00165</name>
</gene>
<dbReference type="Pfam" id="PF00561">
    <property type="entry name" value="Abhydrolase_1"/>
    <property type="match status" value="1"/>
</dbReference>
<sequence length="263" mass="29870">MTDQQENIVNYEIMGEKGPAVLLIHGLFGDLDNLKRLGRDLEEDHKVIVMDCRNHGDSFHSERMNYAAMAADVEALLDHLEVDKVSIVGHSMGGKLAMEFALTHPNRVQTLIVADVAPAAYDARHRHILDALENIDLSQVKTRQDADKQLAKAIDERGVRQFLLKNLKREDEQYQWRLNLPVIDSCYEEISGGVREGSYDGPVLFIKGGDSNYLTEEHRDAVSSRFSDVDIKIIEGTGHWLHAEKPRIFNRLARSFLEQHSRT</sequence>
<evidence type="ECO:0000259" key="2">
    <source>
        <dbReference type="Pfam" id="PF00561"/>
    </source>
</evidence>
<name>A0A432XPE5_9GAMM</name>
<protein>
    <submittedName>
        <fullName evidence="3">Alpha/beta hydrolase</fullName>
    </submittedName>
</protein>
<proteinExistence type="predicted"/>
<dbReference type="EMBL" id="PIPT01000001">
    <property type="protein sequence ID" value="RUO50554.1"/>
    <property type="molecule type" value="Genomic_DNA"/>
</dbReference>
<dbReference type="InterPro" id="IPR000639">
    <property type="entry name" value="Epox_hydrolase-like"/>
</dbReference>
<evidence type="ECO:0000313" key="3">
    <source>
        <dbReference type="EMBL" id="RUO50554.1"/>
    </source>
</evidence>
<dbReference type="RefSeq" id="WP_126832011.1">
    <property type="nucleotide sequence ID" value="NZ_PIPT01000001.1"/>
</dbReference>
<dbReference type="SUPFAM" id="SSF53474">
    <property type="entry name" value="alpha/beta-Hydrolases"/>
    <property type="match status" value="1"/>
</dbReference>
<dbReference type="Proteomes" id="UP000286678">
    <property type="component" value="Unassembled WGS sequence"/>
</dbReference>
<dbReference type="PRINTS" id="PR00111">
    <property type="entry name" value="ABHYDROLASE"/>
</dbReference>
<dbReference type="PANTHER" id="PTHR46118">
    <property type="entry name" value="PROTEIN ABHD11"/>
    <property type="match status" value="1"/>
</dbReference>
<dbReference type="Gene3D" id="3.40.50.1820">
    <property type="entry name" value="alpha/beta hydrolase"/>
    <property type="match status" value="1"/>
</dbReference>
<dbReference type="InterPro" id="IPR029058">
    <property type="entry name" value="AB_hydrolase_fold"/>
</dbReference>
<keyword evidence="1 3" id="KW-0378">Hydrolase</keyword>
<dbReference type="PANTHER" id="PTHR46118:SF4">
    <property type="entry name" value="PROTEIN ABHD11"/>
    <property type="match status" value="1"/>
</dbReference>
<dbReference type="AlphaFoldDB" id="A0A432XPE5"/>
<dbReference type="PRINTS" id="PR00412">
    <property type="entry name" value="EPOXHYDRLASE"/>
</dbReference>
<dbReference type="OrthoDB" id="9808398at2"/>
<accession>A0A432XPE5</accession>
<keyword evidence="4" id="KW-1185">Reference proteome</keyword>
<evidence type="ECO:0000256" key="1">
    <source>
        <dbReference type="ARBA" id="ARBA00022801"/>
    </source>
</evidence>
<comment type="caution">
    <text evidence="3">The sequence shown here is derived from an EMBL/GenBank/DDBJ whole genome shotgun (WGS) entry which is preliminary data.</text>
</comment>
<organism evidence="3 4">
    <name type="scientific">Pseudidiomarina aquimaris</name>
    <dbReference type="NCBI Taxonomy" id="641841"/>
    <lineage>
        <taxon>Bacteria</taxon>
        <taxon>Pseudomonadati</taxon>
        <taxon>Pseudomonadota</taxon>
        <taxon>Gammaproteobacteria</taxon>
        <taxon>Alteromonadales</taxon>
        <taxon>Idiomarinaceae</taxon>
        <taxon>Pseudidiomarina</taxon>
    </lineage>
</organism>
<dbReference type="InterPro" id="IPR000073">
    <property type="entry name" value="AB_hydrolase_1"/>
</dbReference>
<evidence type="ECO:0000313" key="4">
    <source>
        <dbReference type="Proteomes" id="UP000286678"/>
    </source>
</evidence>
<reference evidence="4" key="1">
    <citation type="journal article" date="2018" name="Front. Microbiol.">
        <title>Genome-Based Analysis Reveals the Taxonomy and Diversity of the Family Idiomarinaceae.</title>
        <authorList>
            <person name="Liu Y."/>
            <person name="Lai Q."/>
            <person name="Shao Z."/>
        </authorList>
    </citation>
    <scope>NUCLEOTIDE SEQUENCE [LARGE SCALE GENOMIC DNA]</scope>
    <source>
        <strain evidence="4">SW15</strain>
    </source>
</reference>